<evidence type="ECO:0000256" key="6">
    <source>
        <dbReference type="ARBA" id="ARBA00022967"/>
    </source>
</evidence>
<dbReference type="GO" id="GO:0005524">
    <property type="term" value="F:ATP binding"/>
    <property type="evidence" value="ECO:0007669"/>
    <property type="project" value="UniProtKB-KW"/>
</dbReference>
<dbReference type="InterPro" id="IPR050166">
    <property type="entry name" value="ABC_transporter_ATP-bind"/>
</dbReference>
<evidence type="ECO:0000256" key="7">
    <source>
        <dbReference type="ARBA" id="ARBA00023136"/>
    </source>
</evidence>
<evidence type="ECO:0000256" key="3">
    <source>
        <dbReference type="ARBA" id="ARBA00022475"/>
    </source>
</evidence>
<feature type="domain" description="ABC transporter" evidence="8">
    <location>
        <begin position="16"/>
        <end position="232"/>
    </location>
</feature>
<keyword evidence="7" id="KW-0472">Membrane</keyword>
<dbReference type="SUPFAM" id="SSF52540">
    <property type="entry name" value="P-loop containing nucleoside triphosphate hydrolases"/>
    <property type="match status" value="1"/>
</dbReference>
<dbReference type="Gene3D" id="3.40.50.300">
    <property type="entry name" value="P-loop containing nucleotide triphosphate hydrolases"/>
    <property type="match status" value="1"/>
</dbReference>
<dbReference type="PROSITE" id="PS50893">
    <property type="entry name" value="ABC_TRANSPORTER_2"/>
    <property type="match status" value="1"/>
</dbReference>
<dbReference type="AlphaFoldDB" id="A0A853G421"/>
<dbReference type="InterPro" id="IPR017871">
    <property type="entry name" value="ABC_transporter-like_CS"/>
</dbReference>
<dbReference type="PANTHER" id="PTHR42788:SF17">
    <property type="entry name" value="ALIPHATIC SULFONATES IMPORT ATP-BINDING PROTEIN SSUB"/>
    <property type="match status" value="1"/>
</dbReference>
<dbReference type="RefSeq" id="WP_180155067.1">
    <property type="nucleotide sequence ID" value="NZ_JACHHM010000005.1"/>
</dbReference>
<keyword evidence="2" id="KW-0813">Transport</keyword>
<dbReference type="PROSITE" id="PS00211">
    <property type="entry name" value="ABC_TRANSPORTER_1"/>
    <property type="match status" value="1"/>
</dbReference>
<protein>
    <submittedName>
        <fullName evidence="9">ABC transporter ATP-binding protein</fullName>
    </submittedName>
</protein>
<evidence type="ECO:0000256" key="1">
    <source>
        <dbReference type="ARBA" id="ARBA00005417"/>
    </source>
</evidence>
<evidence type="ECO:0000256" key="2">
    <source>
        <dbReference type="ARBA" id="ARBA00022448"/>
    </source>
</evidence>
<gene>
    <name evidence="9" type="ORF">H0A72_10625</name>
</gene>
<evidence type="ECO:0000256" key="4">
    <source>
        <dbReference type="ARBA" id="ARBA00022741"/>
    </source>
</evidence>
<dbReference type="InterPro" id="IPR003593">
    <property type="entry name" value="AAA+_ATPase"/>
</dbReference>
<keyword evidence="3" id="KW-1003">Cell membrane</keyword>
<keyword evidence="10" id="KW-1185">Reference proteome</keyword>
<evidence type="ECO:0000313" key="9">
    <source>
        <dbReference type="EMBL" id="NYT49760.1"/>
    </source>
</evidence>
<comment type="similarity">
    <text evidence="1">Belongs to the ABC transporter superfamily.</text>
</comment>
<organism evidence="9 10">
    <name type="scientific">Parapusillimonas granuli</name>
    <dbReference type="NCBI Taxonomy" id="380911"/>
    <lineage>
        <taxon>Bacteria</taxon>
        <taxon>Pseudomonadati</taxon>
        <taxon>Pseudomonadota</taxon>
        <taxon>Betaproteobacteria</taxon>
        <taxon>Burkholderiales</taxon>
        <taxon>Alcaligenaceae</taxon>
        <taxon>Parapusillimonas</taxon>
    </lineage>
</organism>
<proteinExistence type="inferred from homology"/>
<sequence>MASNSGLAAADAPIAVSVRNLTRRFGEQTVLDAVDLDIHAGEFVALLGRSGCGKSTLLRAVARLDAAASGGGALSVSGQSSVLFQDSRILPWMTVLDNVRLGTPDDMDAGRARRALAGVGLSGKESAWPKVLSGGEQQRVALARALMRNPALILADEPFSALDALTRMRMQSLLLEVHARHRPAVLFVTHDVDEALVLANRIIVLDAGRIHYDRRNPLKLSQGRGSSGFEAMRREILALLGVRVAAAADPITTTH</sequence>
<dbReference type="InterPro" id="IPR003439">
    <property type="entry name" value="ABC_transporter-like_ATP-bd"/>
</dbReference>
<reference evidence="9 10" key="1">
    <citation type="submission" date="2020-07" db="EMBL/GenBank/DDBJ databases">
        <title>Taxonomic revisions and descriptions of new bacterial species based on genomic comparisons in the high-G+C-content subgroup of the family Alcaligenaceae.</title>
        <authorList>
            <person name="Szabo A."/>
            <person name="Felfoldi T."/>
        </authorList>
    </citation>
    <scope>NUCLEOTIDE SEQUENCE [LARGE SCALE GENOMIC DNA]</scope>
    <source>
        <strain evidence="9 10">LMG 24012</strain>
    </source>
</reference>
<keyword evidence="5 9" id="KW-0067">ATP-binding</keyword>
<name>A0A853G421_9BURK</name>
<comment type="caution">
    <text evidence="9">The sequence shown here is derived from an EMBL/GenBank/DDBJ whole genome shotgun (WGS) entry which is preliminary data.</text>
</comment>
<dbReference type="PANTHER" id="PTHR42788">
    <property type="entry name" value="TAURINE IMPORT ATP-BINDING PROTEIN-RELATED"/>
    <property type="match status" value="1"/>
</dbReference>
<dbReference type="InterPro" id="IPR027417">
    <property type="entry name" value="P-loop_NTPase"/>
</dbReference>
<accession>A0A853G421</accession>
<dbReference type="SMART" id="SM00382">
    <property type="entry name" value="AAA"/>
    <property type="match status" value="1"/>
</dbReference>
<dbReference type="GO" id="GO:0016887">
    <property type="term" value="F:ATP hydrolysis activity"/>
    <property type="evidence" value="ECO:0007669"/>
    <property type="project" value="InterPro"/>
</dbReference>
<keyword evidence="4" id="KW-0547">Nucleotide-binding</keyword>
<evidence type="ECO:0000259" key="8">
    <source>
        <dbReference type="PROSITE" id="PS50893"/>
    </source>
</evidence>
<dbReference type="EMBL" id="JACCEM010000005">
    <property type="protein sequence ID" value="NYT49760.1"/>
    <property type="molecule type" value="Genomic_DNA"/>
</dbReference>
<keyword evidence="6" id="KW-1278">Translocase</keyword>
<evidence type="ECO:0000256" key="5">
    <source>
        <dbReference type="ARBA" id="ARBA00022840"/>
    </source>
</evidence>
<evidence type="ECO:0000313" key="10">
    <source>
        <dbReference type="Proteomes" id="UP000559809"/>
    </source>
</evidence>
<dbReference type="Proteomes" id="UP000559809">
    <property type="component" value="Unassembled WGS sequence"/>
</dbReference>
<dbReference type="Pfam" id="PF00005">
    <property type="entry name" value="ABC_tran"/>
    <property type="match status" value="1"/>
</dbReference>